<organism evidence="1 2">
    <name type="scientific">Ananas comosus</name>
    <name type="common">Pineapple</name>
    <name type="synonym">Ananas ananas</name>
    <dbReference type="NCBI Taxonomy" id="4615"/>
    <lineage>
        <taxon>Eukaryota</taxon>
        <taxon>Viridiplantae</taxon>
        <taxon>Streptophyta</taxon>
        <taxon>Embryophyta</taxon>
        <taxon>Tracheophyta</taxon>
        <taxon>Spermatophyta</taxon>
        <taxon>Magnoliopsida</taxon>
        <taxon>Liliopsida</taxon>
        <taxon>Poales</taxon>
        <taxon>Bromeliaceae</taxon>
        <taxon>Bromelioideae</taxon>
        <taxon>Ananas</taxon>
    </lineage>
</organism>
<sequence>MRKEMYEGIEEERMRACCQCVPAGTSGNKTMCPCYANLRTHGLKPKCP</sequence>
<dbReference type="AlphaFoldDB" id="A0A199VRT1"/>
<dbReference type="Pfam" id="PF02704">
    <property type="entry name" value="GASA"/>
    <property type="match status" value="1"/>
</dbReference>
<evidence type="ECO:0000313" key="2">
    <source>
        <dbReference type="Proteomes" id="UP000092600"/>
    </source>
</evidence>
<protein>
    <submittedName>
        <fullName evidence="1">Gibberellin-regulated protein 9</fullName>
    </submittedName>
</protein>
<proteinExistence type="predicted"/>
<comment type="caution">
    <text evidence="1">The sequence shown here is derived from an EMBL/GenBank/DDBJ whole genome shotgun (WGS) entry which is preliminary data.</text>
</comment>
<dbReference type="EMBL" id="LSRQ01001098">
    <property type="protein sequence ID" value="OAY79400.1"/>
    <property type="molecule type" value="Genomic_DNA"/>
</dbReference>
<dbReference type="InterPro" id="IPR003854">
    <property type="entry name" value="GASA"/>
</dbReference>
<dbReference type="Proteomes" id="UP000092600">
    <property type="component" value="Unassembled WGS sequence"/>
</dbReference>
<name>A0A199VRT1_ANACO</name>
<gene>
    <name evidence="1" type="ORF">ACMD2_06085</name>
</gene>
<accession>A0A199VRT1</accession>
<evidence type="ECO:0000313" key="1">
    <source>
        <dbReference type="EMBL" id="OAY79400.1"/>
    </source>
</evidence>
<reference evidence="1 2" key="1">
    <citation type="journal article" date="2016" name="DNA Res.">
        <title>The draft genome of MD-2 pineapple using hybrid error correction of long reads.</title>
        <authorList>
            <person name="Redwan R.M."/>
            <person name="Saidin A."/>
            <person name="Kumar S.V."/>
        </authorList>
    </citation>
    <scope>NUCLEOTIDE SEQUENCE [LARGE SCALE GENOMIC DNA]</scope>
    <source>
        <strain evidence="2">cv. MD2</strain>
        <tissue evidence="1">Leaf</tissue>
    </source>
</reference>